<sequence length="41" mass="4732">HRLRYLAPVSFDYQRQGKELSRKKAAGNLGIPPLDWVGHEK</sequence>
<accession>X1V826</accession>
<evidence type="ECO:0000313" key="1">
    <source>
        <dbReference type="EMBL" id="GAJ01295.1"/>
    </source>
</evidence>
<gene>
    <name evidence="1" type="ORF">S12H4_35814</name>
</gene>
<reference evidence="1" key="1">
    <citation type="journal article" date="2014" name="Front. Microbiol.">
        <title>High frequency of phylogenetically diverse reductive dehalogenase-homologous genes in deep subseafloor sedimentary metagenomes.</title>
        <authorList>
            <person name="Kawai M."/>
            <person name="Futagami T."/>
            <person name="Toyoda A."/>
            <person name="Takaki Y."/>
            <person name="Nishi S."/>
            <person name="Hori S."/>
            <person name="Arai W."/>
            <person name="Tsubouchi T."/>
            <person name="Morono Y."/>
            <person name="Uchiyama I."/>
            <person name="Ito T."/>
            <person name="Fujiyama A."/>
            <person name="Inagaki F."/>
            <person name="Takami H."/>
        </authorList>
    </citation>
    <scope>NUCLEOTIDE SEQUENCE</scope>
    <source>
        <strain evidence="1">Expedition CK06-06</strain>
    </source>
</reference>
<name>X1V826_9ZZZZ</name>
<dbReference type="EMBL" id="BARW01021305">
    <property type="protein sequence ID" value="GAJ01295.1"/>
    <property type="molecule type" value="Genomic_DNA"/>
</dbReference>
<comment type="caution">
    <text evidence="1">The sequence shown here is derived from an EMBL/GenBank/DDBJ whole genome shotgun (WGS) entry which is preliminary data.</text>
</comment>
<proteinExistence type="predicted"/>
<feature type="non-terminal residue" evidence="1">
    <location>
        <position position="1"/>
    </location>
</feature>
<dbReference type="AlphaFoldDB" id="X1V826"/>
<organism evidence="1">
    <name type="scientific">marine sediment metagenome</name>
    <dbReference type="NCBI Taxonomy" id="412755"/>
    <lineage>
        <taxon>unclassified sequences</taxon>
        <taxon>metagenomes</taxon>
        <taxon>ecological metagenomes</taxon>
    </lineage>
</organism>
<protein>
    <submittedName>
        <fullName evidence="1">Uncharacterized protein</fullName>
    </submittedName>
</protein>